<protein>
    <recommendedName>
        <fullName evidence="3">isopentenyl-diphosphate Delta-isomerase</fullName>
        <ecNumber evidence="3">5.3.3.2</ecNumber>
    </recommendedName>
</protein>
<dbReference type="EMBL" id="BFBR01000001">
    <property type="protein sequence ID" value="GBF56863.1"/>
    <property type="molecule type" value="Genomic_DNA"/>
</dbReference>
<dbReference type="InterPro" id="IPR015797">
    <property type="entry name" value="NUDIX_hydrolase-like_dom_sf"/>
</dbReference>
<sequence>MYAEAASVCDPLRPAVPDEPIIPAIGADGTLFPIGKLKAHQDGTLHLAISVFVFCGSRLLIQQRAASKYHCGGQWANTCCTHPHWNESLDASAARRLQEELGLNLTLVPTQVLDYRAAVSDGLIEHERVQVYRADVPQPDLPFRLDPDEVAAVAWVEVEALKADARTNPDRYAPWFMIYLSRWDELNL</sequence>
<keyword evidence="9" id="KW-1185">Reference proteome</keyword>
<comment type="caution">
    <text evidence="8">The sequence shown here is derived from an EMBL/GenBank/DDBJ whole genome shotgun (WGS) entry which is preliminary data.</text>
</comment>
<dbReference type="PROSITE" id="PS51462">
    <property type="entry name" value="NUDIX"/>
    <property type="match status" value="1"/>
</dbReference>
<dbReference type="Proteomes" id="UP000245086">
    <property type="component" value="Unassembled WGS sequence"/>
</dbReference>
<evidence type="ECO:0000256" key="2">
    <source>
        <dbReference type="ARBA" id="ARBA00007579"/>
    </source>
</evidence>
<evidence type="ECO:0000256" key="6">
    <source>
        <dbReference type="PIRSR" id="PIRSR018427-1"/>
    </source>
</evidence>
<feature type="domain" description="Nudix hydrolase" evidence="7">
    <location>
        <begin position="44"/>
        <end position="178"/>
    </location>
</feature>
<dbReference type="GO" id="GO:0005737">
    <property type="term" value="C:cytoplasm"/>
    <property type="evidence" value="ECO:0007669"/>
    <property type="project" value="TreeGrafter"/>
</dbReference>
<name>A0A2P2E728_9PROT</name>
<dbReference type="NCBIfam" id="NF002995">
    <property type="entry name" value="PRK03759.1"/>
    <property type="match status" value="1"/>
</dbReference>
<dbReference type="PANTHER" id="PTHR10885:SF0">
    <property type="entry name" value="ISOPENTENYL-DIPHOSPHATE DELTA-ISOMERASE"/>
    <property type="match status" value="1"/>
</dbReference>
<dbReference type="EC" id="5.3.3.2" evidence="3"/>
<evidence type="ECO:0000256" key="5">
    <source>
        <dbReference type="ARBA" id="ARBA00023235"/>
    </source>
</evidence>
<feature type="active site" evidence="6">
    <location>
        <position position="127"/>
    </location>
</feature>
<keyword evidence="5 8" id="KW-0413">Isomerase</keyword>
<keyword evidence="4" id="KW-0414">Isoprene biosynthesis</keyword>
<dbReference type="Gene3D" id="3.90.79.10">
    <property type="entry name" value="Nucleoside Triphosphate Pyrophosphohydrolase"/>
    <property type="match status" value="1"/>
</dbReference>
<organism evidence="8 9">
    <name type="scientific">Candidatus Phycosocius bacilliformis</name>
    <dbReference type="NCBI Taxonomy" id="1445552"/>
    <lineage>
        <taxon>Bacteria</taxon>
        <taxon>Pseudomonadati</taxon>
        <taxon>Pseudomonadota</taxon>
        <taxon>Alphaproteobacteria</taxon>
        <taxon>Caulobacterales</taxon>
        <taxon>Caulobacterales incertae sedis</taxon>
        <taxon>Candidatus Phycosocius</taxon>
    </lineage>
</organism>
<evidence type="ECO:0000313" key="9">
    <source>
        <dbReference type="Proteomes" id="UP000245086"/>
    </source>
</evidence>
<dbReference type="UniPathway" id="UPA00059">
    <property type="reaction ID" value="UER00104"/>
</dbReference>
<dbReference type="GO" id="GO:0050992">
    <property type="term" value="P:dimethylallyl diphosphate biosynthetic process"/>
    <property type="evidence" value="ECO:0007669"/>
    <property type="project" value="UniProtKB-UniPathway"/>
</dbReference>
<dbReference type="GO" id="GO:0009240">
    <property type="term" value="P:isopentenyl diphosphate biosynthetic process"/>
    <property type="evidence" value="ECO:0007669"/>
    <property type="project" value="TreeGrafter"/>
</dbReference>
<evidence type="ECO:0000313" key="8">
    <source>
        <dbReference type="EMBL" id="GBF56863.1"/>
    </source>
</evidence>
<dbReference type="SUPFAM" id="SSF55811">
    <property type="entry name" value="Nudix"/>
    <property type="match status" value="1"/>
</dbReference>
<evidence type="ECO:0000259" key="7">
    <source>
        <dbReference type="PROSITE" id="PS51462"/>
    </source>
</evidence>
<reference evidence="8 9" key="1">
    <citation type="journal article" date="2018" name="Genome Announc.">
        <title>Draft Genome Sequence of "Candidatus Phycosocius bacilliformis," an Alphaproteobacterial Ectosymbiont of the Hydrocarbon-Producing Green Alga Botryococcus braunii.</title>
        <authorList>
            <person name="Tanabe Y."/>
            <person name="Yamaguchi H."/>
            <person name="Watanabe M.M."/>
        </authorList>
    </citation>
    <scope>NUCLEOTIDE SEQUENCE [LARGE SCALE GENOMIC DNA]</scope>
    <source>
        <strain evidence="8 9">BOTRYCO-2</strain>
    </source>
</reference>
<dbReference type="OrthoDB" id="9809458at2"/>
<dbReference type="AlphaFoldDB" id="A0A2P2E728"/>
<dbReference type="InterPro" id="IPR000086">
    <property type="entry name" value="NUDIX_hydrolase_dom"/>
</dbReference>
<dbReference type="InterPro" id="IPR011876">
    <property type="entry name" value="IsopentenylPP_isomerase_typ1"/>
</dbReference>
<dbReference type="CDD" id="cd02885">
    <property type="entry name" value="NUDIX_IPP_Isomerase"/>
    <property type="match status" value="1"/>
</dbReference>
<evidence type="ECO:0000256" key="3">
    <source>
        <dbReference type="ARBA" id="ARBA00012057"/>
    </source>
</evidence>
<evidence type="ECO:0000256" key="1">
    <source>
        <dbReference type="ARBA" id="ARBA00004826"/>
    </source>
</evidence>
<proteinExistence type="inferred from homology"/>
<dbReference type="PANTHER" id="PTHR10885">
    <property type="entry name" value="ISOPENTENYL-DIPHOSPHATE DELTA-ISOMERASE"/>
    <property type="match status" value="1"/>
</dbReference>
<comment type="similarity">
    <text evidence="2">Belongs to the IPP isomerase type 1 family.</text>
</comment>
<dbReference type="GO" id="GO:0004452">
    <property type="term" value="F:isopentenyl-diphosphate delta-isomerase activity"/>
    <property type="evidence" value="ECO:0007669"/>
    <property type="project" value="UniProtKB-EC"/>
</dbReference>
<gene>
    <name evidence="8" type="primary">idi</name>
    <name evidence="8" type="ORF">PbB2_00520</name>
</gene>
<feature type="active site" evidence="6">
    <location>
        <position position="80"/>
    </location>
</feature>
<accession>A0A2P2E728</accession>
<dbReference type="PIRSF" id="PIRSF018427">
    <property type="entry name" value="Isopntndiph_ism"/>
    <property type="match status" value="1"/>
</dbReference>
<comment type="pathway">
    <text evidence="1">Isoprenoid biosynthesis; dimethylallyl diphosphate biosynthesis; dimethylallyl diphosphate from isopentenyl diphosphate: step 1/1.</text>
</comment>
<evidence type="ECO:0000256" key="4">
    <source>
        <dbReference type="ARBA" id="ARBA00023229"/>
    </source>
</evidence>
<dbReference type="Pfam" id="PF00293">
    <property type="entry name" value="NUDIX"/>
    <property type="match status" value="1"/>
</dbReference>